<feature type="domain" description="CCHC-type" evidence="3">
    <location>
        <begin position="149"/>
        <end position="164"/>
    </location>
</feature>
<evidence type="ECO:0000256" key="1">
    <source>
        <dbReference type="PROSITE-ProRule" id="PRU00047"/>
    </source>
</evidence>
<dbReference type="AlphaFoldDB" id="A0A843VED6"/>
<evidence type="ECO:0000313" key="5">
    <source>
        <dbReference type="Proteomes" id="UP000652761"/>
    </source>
</evidence>
<keyword evidence="1" id="KW-0479">Metal-binding</keyword>
<proteinExistence type="predicted"/>
<dbReference type="InterPro" id="IPR001878">
    <property type="entry name" value="Znf_CCHC"/>
</dbReference>
<dbReference type="Gene3D" id="4.10.60.10">
    <property type="entry name" value="Zinc finger, CCHC-type"/>
    <property type="match status" value="1"/>
</dbReference>
<dbReference type="OrthoDB" id="1749434at2759"/>
<dbReference type="InterPro" id="IPR036875">
    <property type="entry name" value="Znf_CCHC_sf"/>
</dbReference>
<dbReference type="EMBL" id="NMUH01001709">
    <property type="protein sequence ID" value="MQL94728.1"/>
    <property type="molecule type" value="Genomic_DNA"/>
</dbReference>
<dbReference type="GO" id="GO:0003676">
    <property type="term" value="F:nucleic acid binding"/>
    <property type="evidence" value="ECO:0007669"/>
    <property type="project" value="InterPro"/>
</dbReference>
<feature type="region of interest" description="Disordered" evidence="2">
    <location>
        <begin position="166"/>
        <end position="193"/>
    </location>
</feature>
<keyword evidence="5" id="KW-1185">Reference proteome</keyword>
<feature type="compositionally biased region" description="Low complexity" evidence="2">
    <location>
        <begin position="177"/>
        <end position="186"/>
    </location>
</feature>
<feature type="region of interest" description="Disordered" evidence="2">
    <location>
        <begin position="64"/>
        <end position="139"/>
    </location>
</feature>
<dbReference type="GO" id="GO:0008270">
    <property type="term" value="F:zinc ion binding"/>
    <property type="evidence" value="ECO:0007669"/>
    <property type="project" value="UniProtKB-KW"/>
</dbReference>
<accession>A0A843VED6</accession>
<sequence length="537" mass="59899">MKRQLDHSSVAARLRVQIQQAKREQFETLQQGNLSVLEYQMRFMALSRTVEKAAQRAAILERTVQARQSGGTGSFRRPQQSPSISKGKAPSGGASTSGFGKLGSKLKKIFKGRGGGRRQGFQQGEGFRPELEESQQSIARQHTVPPEYRCYNCDQPGHLIRNCPYPRRRNYGRGAPQQQQSFQQSSTERGARHGHAAMWPAGVVLVGLYSSCLIEVDRQLDLSFVVARLRAGEKPRLRIFSYYASGKNSGEPAEQIAEATPNIPTEAIHPNTRQFARRNRQLGGQAGTSGQAPPRAEPQHEGIQVPFFEESNIQIEEGGLPTSTINSIIDLPTRENFQAMSDDDKYQVMQQWQSKMAMLRNEMRRLATSSLRQSMESISIQNQQQNQHLDGSTLVNHSAASTSGLLPQVTGQDIIDPSNTMPPQTGAMQVIAIQRHMIQKIIEDIFAQQGEGIWVADLYSVPYLVHHQLKKLPLECPKVPKLQKFDGQGSPLEHLAHYTTAMGDLALEESYLLRYFATSLTGAFQWYSKLKSNSVAD</sequence>
<keyword evidence="1" id="KW-0863">Zinc-finger</keyword>
<reference evidence="4" key="1">
    <citation type="submission" date="2017-07" db="EMBL/GenBank/DDBJ databases">
        <title>Taro Niue Genome Assembly and Annotation.</title>
        <authorList>
            <person name="Atibalentja N."/>
            <person name="Keating K."/>
            <person name="Fields C.J."/>
        </authorList>
    </citation>
    <scope>NUCLEOTIDE SEQUENCE</scope>
    <source>
        <strain evidence="4">Niue_2</strain>
        <tissue evidence="4">Leaf</tissue>
    </source>
</reference>
<evidence type="ECO:0000259" key="3">
    <source>
        <dbReference type="PROSITE" id="PS50158"/>
    </source>
</evidence>
<comment type="caution">
    <text evidence="4">The sequence shown here is derived from an EMBL/GenBank/DDBJ whole genome shotgun (WGS) entry which is preliminary data.</text>
</comment>
<dbReference type="SUPFAM" id="SSF57756">
    <property type="entry name" value="Retrovirus zinc finger-like domains"/>
    <property type="match status" value="1"/>
</dbReference>
<dbReference type="PROSITE" id="PS50158">
    <property type="entry name" value="ZF_CCHC"/>
    <property type="match status" value="1"/>
</dbReference>
<dbReference type="Pfam" id="PF00098">
    <property type="entry name" value="zf-CCHC"/>
    <property type="match status" value="1"/>
</dbReference>
<evidence type="ECO:0000256" key="2">
    <source>
        <dbReference type="SAM" id="MobiDB-lite"/>
    </source>
</evidence>
<protein>
    <recommendedName>
        <fullName evidence="3">CCHC-type domain-containing protein</fullName>
    </recommendedName>
</protein>
<dbReference type="Proteomes" id="UP000652761">
    <property type="component" value="Unassembled WGS sequence"/>
</dbReference>
<name>A0A843VED6_COLES</name>
<feature type="compositionally biased region" description="Basic residues" evidence="2">
    <location>
        <begin position="104"/>
        <end position="116"/>
    </location>
</feature>
<keyword evidence="1" id="KW-0862">Zinc</keyword>
<gene>
    <name evidence="4" type="ORF">Taro_027389</name>
</gene>
<organism evidence="4 5">
    <name type="scientific">Colocasia esculenta</name>
    <name type="common">Wild taro</name>
    <name type="synonym">Arum esculentum</name>
    <dbReference type="NCBI Taxonomy" id="4460"/>
    <lineage>
        <taxon>Eukaryota</taxon>
        <taxon>Viridiplantae</taxon>
        <taxon>Streptophyta</taxon>
        <taxon>Embryophyta</taxon>
        <taxon>Tracheophyta</taxon>
        <taxon>Spermatophyta</taxon>
        <taxon>Magnoliopsida</taxon>
        <taxon>Liliopsida</taxon>
        <taxon>Araceae</taxon>
        <taxon>Aroideae</taxon>
        <taxon>Colocasieae</taxon>
        <taxon>Colocasia</taxon>
    </lineage>
</organism>
<dbReference type="SMART" id="SM00343">
    <property type="entry name" value="ZnF_C2HC"/>
    <property type="match status" value="1"/>
</dbReference>
<evidence type="ECO:0000313" key="4">
    <source>
        <dbReference type="EMBL" id="MQL94728.1"/>
    </source>
</evidence>